<dbReference type="Gene3D" id="1.50.10.100">
    <property type="entry name" value="Chondroitin AC/alginate lyase"/>
    <property type="match status" value="1"/>
</dbReference>
<gene>
    <name evidence="4" type="ORF">SARC_09046</name>
</gene>
<accession>A0A0L0FP08</accession>
<reference evidence="4 5" key="1">
    <citation type="submission" date="2011-02" db="EMBL/GenBank/DDBJ databases">
        <title>The Genome Sequence of Sphaeroforma arctica JP610.</title>
        <authorList>
            <consortium name="The Broad Institute Genome Sequencing Platform"/>
            <person name="Russ C."/>
            <person name="Cuomo C."/>
            <person name="Young S.K."/>
            <person name="Zeng Q."/>
            <person name="Gargeya S."/>
            <person name="Alvarado L."/>
            <person name="Berlin A."/>
            <person name="Chapman S.B."/>
            <person name="Chen Z."/>
            <person name="Freedman E."/>
            <person name="Gellesch M."/>
            <person name="Goldberg J."/>
            <person name="Griggs A."/>
            <person name="Gujja S."/>
            <person name="Heilman E."/>
            <person name="Heiman D."/>
            <person name="Howarth C."/>
            <person name="Mehta T."/>
            <person name="Neiman D."/>
            <person name="Pearson M."/>
            <person name="Roberts A."/>
            <person name="Saif S."/>
            <person name="Shea T."/>
            <person name="Shenoy N."/>
            <person name="Sisk P."/>
            <person name="Stolte C."/>
            <person name="Sykes S."/>
            <person name="White J."/>
            <person name="Yandava C."/>
            <person name="Burger G."/>
            <person name="Gray M.W."/>
            <person name="Holland P.W.H."/>
            <person name="King N."/>
            <person name="Lang F.B.F."/>
            <person name="Roger A.J."/>
            <person name="Ruiz-Trillo I."/>
            <person name="Haas B."/>
            <person name="Nusbaum C."/>
            <person name="Birren B."/>
        </authorList>
    </citation>
    <scope>NUCLEOTIDE SEQUENCE [LARGE SCALE GENOMIC DNA]</scope>
    <source>
        <strain evidence="4 5">JP610</strain>
    </source>
</reference>
<dbReference type="GeneID" id="25909550"/>
<evidence type="ECO:0000256" key="1">
    <source>
        <dbReference type="ARBA" id="ARBA00022729"/>
    </source>
</evidence>
<feature type="non-terminal residue" evidence="4">
    <location>
        <position position="627"/>
    </location>
</feature>
<dbReference type="GO" id="GO:0016829">
    <property type="term" value="F:lyase activity"/>
    <property type="evidence" value="ECO:0007669"/>
    <property type="project" value="UniProtKB-KW"/>
</dbReference>
<dbReference type="OrthoDB" id="63533at2759"/>
<dbReference type="Pfam" id="PF05426">
    <property type="entry name" value="Alginate_lyase"/>
    <property type="match status" value="1"/>
</dbReference>
<evidence type="ECO:0000256" key="2">
    <source>
        <dbReference type="ARBA" id="ARBA00023239"/>
    </source>
</evidence>
<organism evidence="4 5">
    <name type="scientific">Sphaeroforma arctica JP610</name>
    <dbReference type="NCBI Taxonomy" id="667725"/>
    <lineage>
        <taxon>Eukaryota</taxon>
        <taxon>Ichthyosporea</taxon>
        <taxon>Ichthyophonida</taxon>
        <taxon>Sphaeroforma</taxon>
    </lineage>
</organism>
<sequence length="627" mass="73117">MRNRALSRHAKIIAAEAKATTPTAVVYRIIENDYRAVKETADHIRYVLEREKGVSLPGALSSRWIINRLHDVEELNSVEEVLKEYGAEYSVIPFEWDEYREKKLVYEGRLPIDILRSGRYYNMPLTQRLSINHDIYKYKKNYVTNRRGGRALAIGEAERMDVRPDWVILLDWDVLLLPEQWANLRHALREMTSNKDITQQLNIRSADVSFRLVDHTAAYMPRQYRVGRIQSAIKLAPVGEKTKRWREPSKDGASLEQPILFHAFKESKPHRMDRGYMVNLFDELKALDTTVAAKYHGFTDRTLLMYNETILQLEKQRYRDLVAKKVSNPNERDLELKSLIDTLIKDADYSKTQGPWSVTYKTELPPSRNKHDYYSVKPYYWPDPNTKTGLPYIRRDGERIPGSVLYDVGSEKYDRTALANMFRNTTVLILAYHMTEDETYAKKAVDNVRVWFLNEETRQTPHSMYAQIHWGVNGNLGRSTGVLEFRSVFFFLDAMRLLEASTSFTEEDSTAFKIWMTNYSNYLDTSKQAKTEYKHDNNHGTFFDVQRLALAAYLNDIDTFLWLAQSDVARILEQFDLDGSMPEEMIRPTQLHYMMFALQGWLIVAHMASRAGVDLWSYTEPGEKRPA</sequence>
<keyword evidence="5" id="KW-1185">Reference proteome</keyword>
<feature type="domain" description="Alginate lyase" evidence="3">
    <location>
        <begin position="357"/>
        <end position="623"/>
    </location>
</feature>
<protein>
    <recommendedName>
        <fullName evidence="3">Alginate lyase domain-containing protein</fullName>
    </recommendedName>
</protein>
<dbReference type="InterPro" id="IPR008397">
    <property type="entry name" value="Alginate_lyase_dom"/>
</dbReference>
<keyword evidence="2" id="KW-0456">Lyase</keyword>
<dbReference type="InterPro" id="IPR008929">
    <property type="entry name" value="Chondroitin_lyas"/>
</dbReference>
<dbReference type="AlphaFoldDB" id="A0A0L0FP08"/>
<dbReference type="STRING" id="667725.A0A0L0FP08"/>
<keyword evidence="1" id="KW-0732">Signal</keyword>
<dbReference type="eggNOG" id="ENOG502QSID">
    <property type="taxonomic scope" value="Eukaryota"/>
</dbReference>
<dbReference type="SUPFAM" id="SSF48230">
    <property type="entry name" value="Chondroitin AC/alginate lyase"/>
    <property type="match status" value="1"/>
</dbReference>
<name>A0A0L0FP08_9EUKA</name>
<evidence type="ECO:0000259" key="3">
    <source>
        <dbReference type="Pfam" id="PF05426"/>
    </source>
</evidence>
<dbReference type="EMBL" id="KQ242473">
    <property type="protein sequence ID" value="KNC78532.1"/>
    <property type="molecule type" value="Genomic_DNA"/>
</dbReference>
<evidence type="ECO:0000313" key="5">
    <source>
        <dbReference type="Proteomes" id="UP000054560"/>
    </source>
</evidence>
<dbReference type="RefSeq" id="XP_014152434.1">
    <property type="nucleotide sequence ID" value="XM_014296959.1"/>
</dbReference>
<evidence type="ECO:0000313" key="4">
    <source>
        <dbReference type="EMBL" id="KNC78532.1"/>
    </source>
</evidence>
<dbReference type="Proteomes" id="UP000054560">
    <property type="component" value="Unassembled WGS sequence"/>
</dbReference>
<proteinExistence type="predicted"/>